<dbReference type="OrthoDB" id="3065347at2759"/>
<proteinExistence type="predicted"/>
<protein>
    <submittedName>
        <fullName evidence="1">Uncharacterized protein</fullName>
    </submittedName>
</protein>
<evidence type="ECO:0000313" key="2">
    <source>
        <dbReference type="Proteomes" id="UP000807469"/>
    </source>
</evidence>
<reference evidence="1" key="1">
    <citation type="submission" date="2020-11" db="EMBL/GenBank/DDBJ databases">
        <authorList>
            <consortium name="DOE Joint Genome Institute"/>
            <person name="Ahrendt S."/>
            <person name="Riley R."/>
            <person name="Andreopoulos W."/>
            <person name="Labutti K."/>
            <person name="Pangilinan J."/>
            <person name="Ruiz-Duenas F.J."/>
            <person name="Barrasa J.M."/>
            <person name="Sanchez-Garcia M."/>
            <person name="Camarero S."/>
            <person name="Miyauchi S."/>
            <person name="Serrano A."/>
            <person name="Linde D."/>
            <person name="Babiker R."/>
            <person name="Drula E."/>
            <person name="Ayuso-Fernandez I."/>
            <person name="Pacheco R."/>
            <person name="Padilla G."/>
            <person name="Ferreira P."/>
            <person name="Barriuso J."/>
            <person name="Kellner H."/>
            <person name="Castanera R."/>
            <person name="Alfaro M."/>
            <person name="Ramirez L."/>
            <person name="Pisabarro A.G."/>
            <person name="Kuo A."/>
            <person name="Tritt A."/>
            <person name="Lipzen A."/>
            <person name="He G."/>
            <person name="Yan M."/>
            <person name="Ng V."/>
            <person name="Cullen D."/>
            <person name="Martin F."/>
            <person name="Rosso M.-N."/>
            <person name="Henrissat B."/>
            <person name="Hibbett D."/>
            <person name="Martinez A.T."/>
            <person name="Grigoriev I.V."/>
        </authorList>
    </citation>
    <scope>NUCLEOTIDE SEQUENCE</scope>
    <source>
        <strain evidence="1">CIRM-BRFM 674</strain>
    </source>
</reference>
<accession>A0A9P5ZAS4</accession>
<dbReference type="AlphaFoldDB" id="A0A9P5ZAS4"/>
<comment type="caution">
    <text evidence="1">The sequence shown here is derived from an EMBL/GenBank/DDBJ whole genome shotgun (WGS) entry which is preliminary data.</text>
</comment>
<dbReference type="Proteomes" id="UP000807469">
    <property type="component" value="Unassembled WGS sequence"/>
</dbReference>
<dbReference type="SUPFAM" id="SSF52058">
    <property type="entry name" value="L domain-like"/>
    <property type="match status" value="1"/>
</dbReference>
<dbReference type="EMBL" id="MU155145">
    <property type="protein sequence ID" value="KAF9484249.1"/>
    <property type="molecule type" value="Genomic_DNA"/>
</dbReference>
<evidence type="ECO:0000313" key="1">
    <source>
        <dbReference type="EMBL" id="KAF9484249.1"/>
    </source>
</evidence>
<sequence length="623" mass="68708">MSSTSSKSPDIVAQSKDEQDVISLQLDNLQNSLQSTAVVSLSETLPPLDSFISIIEKLPGLVLDNGQYLVNGPLLMTDLSELVSYTRKITEVILTDTDSTEPEVSSETLARLALVQDPKNPFLSSLRHLRLINADESLSYLFFCVTPSLKTLEIIGAPLNRQITVSSFIRELVLGAPQLENIILRGCILESVLDCIPKFNNLRQLHLVDLAAPLKFSFLKALSMLADLEELVVEATTTEYTGYLSSSTSSTDDDIIPVRGGVTPCTATEPNSIPFRRLQKLAIAGNVVLIGDIVRYLHPRSVKDVSLTLVRHSPPAPIGSHTIELSDPMFTISCKSEAWECEEDHSTRRPNKKIRMITIWIPVTKDGNGLELSYEEQRYRYYLSQMLEKLAPFKNANNVPTPASDSQTLAFGETIEQILDLGLPESIFLDHSNRSSNPTIGNFPGHNQSPVFPLTALKKLLSNSNLKELKIRHWEIPEILPMIPCDTDSPTAVPPLSLELTSLELPVDKTSSVPISAMHHIVHRFPRLARLECYVTVPSPAASTLDLGPHIPHMLEFLSIGGPISSPEEKVSIATYLSLLFPRLKAIETPNGHDEDWGFVYSLIKMCQTVSLGIGQLGQPNVS</sequence>
<keyword evidence="2" id="KW-1185">Reference proteome</keyword>
<organism evidence="1 2">
    <name type="scientific">Pholiota conissans</name>
    <dbReference type="NCBI Taxonomy" id="109636"/>
    <lineage>
        <taxon>Eukaryota</taxon>
        <taxon>Fungi</taxon>
        <taxon>Dikarya</taxon>
        <taxon>Basidiomycota</taxon>
        <taxon>Agaricomycotina</taxon>
        <taxon>Agaricomycetes</taxon>
        <taxon>Agaricomycetidae</taxon>
        <taxon>Agaricales</taxon>
        <taxon>Agaricineae</taxon>
        <taxon>Strophariaceae</taxon>
        <taxon>Pholiota</taxon>
    </lineage>
</organism>
<gene>
    <name evidence="1" type="ORF">BDN70DRAFT_989708</name>
</gene>
<name>A0A9P5ZAS4_9AGAR</name>